<sequence>MVVAMGCAALISKDLVKVYRGGVVALDGLSVEVPGGCVFSLLGRNGAGKTTFIKIASTQLLPTSGYVEVLGFDVVEEAREVRRRIALVPQEGRPAYLNTPYEHVFHYLLTRGYSIFDAKRRTWEILQELELTEYAHRTCSQLSGGLRQRTLVAMALAPESELLFLDEPSIGLDAVTRIKIWQTIRSITKENGQTVILTTHYMEEAEALSDIVAIIENGHLMNVGTVDAIKKSLGYGVCVEFSGEGLELDKLKEYGRVVVVGGSVRVFTEERLGRELLEWALENGKRAVLRLVNLEDAFIASVGKVIEEYERRSEEIW</sequence>
<dbReference type="InterPro" id="IPR013283">
    <property type="entry name" value="RLI1"/>
</dbReference>
<dbReference type="PANTHER" id="PTHR42711:SF5">
    <property type="entry name" value="ABC TRANSPORTER ATP-BINDING PROTEIN NATA"/>
    <property type="match status" value="1"/>
</dbReference>
<evidence type="ECO:0000256" key="1">
    <source>
        <dbReference type="ARBA" id="ARBA00005417"/>
    </source>
</evidence>
<reference evidence="6" key="1">
    <citation type="journal article" date="2020" name="ISME J.">
        <title>Gammaproteobacteria mediating utilization of methyl-, sulfur- and petroleum organic compounds in deep ocean hydrothermal plumes.</title>
        <authorList>
            <person name="Zhou Z."/>
            <person name="Liu Y."/>
            <person name="Pan J."/>
            <person name="Cron B.R."/>
            <person name="Toner B.M."/>
            <person name="Anantharaman K."/>
            <person name="Breier J.A."/>
            <person name="Dick G.J."/>
            <person name="Li M."/>
        </authorList>
    </citation>
    <scope>NUCLEOTIDE SEQUENCE</scope>
    <source>
        <strain evidence="6">SZUA-1515</strain>
    </source>
</reference>
<proteinExistence type="inferred from homology"/>
<feature type="domain" description="ABC transporter" evidence="5">
    <location>
        <begin position="10"/>
        <end position="242"/>
    </location>
</feature>
<dbReference type="GO" id="GO:0016887">
    <property type="term" value="F:ATP hydrolysis activity"/>
    <property type="evidence" value="ECO:0007669"/>
    <property type="project" value="InterPro"/>
</dbReference>
<dbReference type="Pfam" id="PF00005">
    <property type="entry name" value="ABC_tran"/>
    <property type="match status" value="1"/>
</dbReference>
<evidence type="ECO:0000313" key="6">
    <source>
        <dbReference type="EMBL" id="HIQ29014.1"/>
    </source>
</evidence>
<evidence type="ECO:0000313" key="7">
    <source>
        <dbReference type="Proteomes" id="UP000608579"/>
    </source>
</evidence>
<dbReference type="Gene3D" id="3.40.50.300">
    <property type="entry name" value="P-loop containing nucleotide triphosphate hydrolases"/>
    <property type="match status" value="1"/>
</dbReference>
<dbReference type="PRINTS" id="PR01868">
    <property type="entry name" value="ABCEFAMILY"/>
</dbReference>
<keyword evidence="2" id="KW-0813">Transport</keyword>
<name>A0A833EBA2_CALS0</name>
<dbReference type="GO" id="GO:0005524">
    <property type="term" value="F:ATP binding"/>
    <property type="evidence" value="ECO:0007669"/>
    <property type="project" value="UniProtKB-KW"/>
</dbReference>
<dbReference type="EMBL" id="DQVM01000010">
    <property type="protein sequence ID" value="HIQ29014.1"/>
    <property type="molecule type" value="Genomic_DNA"/>
</dbReference>
<dbReference type="InterPro" id="IPR003593">
    <property type="entry name" value="AAA+_ATPase"/>
</dbReference>
<comment type="caution">
    <text evidence="6">The sequence shown here is derived from an EMBL/GenBank/DDBJ whole genome shotgun (WGS) entry which is preliminary data.</text>
</comment>
<accession>A0A833EBA2</accession>
<dbReference type="InterPro" id="IPR027417">
    <property type="entry name" value="P-loop_NTPase"/>
</dbReference>
<gene>
    <name evidence="6" type="ORF">EYH45_00450</name>
</gene>
<protein>
    <submittedName>
        <fullName evidence="6">ABC transporter ATP-binding protein</fullName>
    </submittedName>
</protein>
<keyword evidence="3" id="KW-0547">Nucleotide-binding</keyword>
<comment type="similarity">
    <text evidence="1">Belongs to the ABC transporter superfamily.</text>
</comment>
<keyword evidence="4 6" id="KW-0067">ATP-binding</keyword>
<dbReference type="PROSITE" id="PS50893">
    <property type="entry name" value="ABC_TRANSPORTER_2"/>
    <property type="match status" value="1"/>
</dbReference>
<evidence type="ECO:0000256" key="2">
    <source>
        <dbReference type="ARBA" id="ARBA00022448"/>
    </source>
</evidence>
<evidence type="ECO:0000256" key="3">
    <source>
        <dbReference type="ARBA" id="ARBA00022741"/>
    </source>
</evidence>
<dbReference type="SMART" id="SM00382">
    <property type="entry name" value="AAA"/>
    <property type="match status" value="1"/>
</dbReference>
<organism evidence="6 7">
    <name type="scientific">Caldiarchaeum subterraneum</name>
    <dbReference type="NCBI Taxonomy" id="311458"/>
    <lineage>
        <taxon>Archaea</taxon>
        <taxon>Nitrososphaerota</taxon>
        <taxon>Candidatus Caldarchaeales</taxon>
        <taxon>Candidatus Caldarchaeaceae</taxon>
        <taxon>Candidatus Caldarchaeum</taxon>
    </lineage>
</organism>
<dbReference type="Proteomes" id="UP000608579">
    <property type="component" value="Unassembled WGS sequence"/>
</dbReference>
<evidence type="ECO:0000256" key="4">
    <source>
        <dbReference type="ARBA" id="ARBA00022840"/>
    </source>
</evidence>
<evidence type="ECO:0000259" key="5">
    <source>
        <dbReference type="PROSITE" id="PS50893"/>
    </source>
</evidence>
<dbReference type="InterPro" id="IPR050763">
    <property type="entry name" value="ABC_transporter_ATP-binding"/>
</dbReference>
<dbReference type="AlphaFoldDB" id="A0A833EBA2"/>
<dbReference type="SUPFAM" id="SSF52540">
    <property type="entry name" value="P-loop containing nucleoside triphosphate hydrolases"/>
    <property type="match status" value="1"/>
</dbReference>
<dbReference type="PANTHER" id="PTHR42711">
    <property type="entry name" value="ABC TRANSPORTER ATP-BINDING PROTEIN"/>
    <property type="match status" value="1"/>
</dbReference>
<dbReference type="InterPro" id="IPR003439">
    <property type="entry name" value="ABC_transporter-like_ATP-bd"/>
</dbReference>